<protein>
    <submittedName>
        <fullName evidence="1">Uncharacterized protein</fullName>
    </submittedName>
</protein>
<gene>
    <name evidence="1" type="ORF">GTC17262_02670</name>
</gene>
<dbReference type="EMBL" id="AP035789">
    <property type="protein sequence ID" value="BFO80076.1"/>
    <property type="molecule type" value="Genomic_DNA"/>
</dbReference>
<organism evidence="1">
    <name type="scientific">Prevotella sp. GTC17262</name>
    <dbReference type="NCBI Taxonomy" id="3236797"/>
    <lineage>
        <taxon>Bacteria</taxon>
        <taxon>Pseudomonadati</taxon>
        <taxon>Bacteroidota</taxon>
        <taxon>Bacteroidia</taxon>
        <taxon>Bacteroidales</taxon>
        <taxon>Prevotellaceae</taxon>
        <taxon>Prevotella</taxon>
    </lineage>
</organism>
<dbReference type="REBASE" id="853503">
    <property type="entry name" value="M.Psp262ORF2670P"/>
</dbReference>
<sequence>MRARAKRNGYKNGTKYNNLLSQLVYSDILPTPLAVEIQHDKRVKALKEKGGKTIASRANGAHRPNGLMDFMNFYGILPTPNAAEATKWTTTYNPKSQMGTSLTAMATNGMLPTPLSKKTCHSWNWLMSPTASDGMRAMMTMDNLKGHRKKNAERSNLAEQVAHKIGGGTSRLSPLFVEEMMGFPLIYLVLPFLSLNGDKKL</sequence>
<dbReference type="AlphaFoldDB" id="A0AB33JIX5"/>
<proteinExistence type="predicted"/>
<accession>A0AB33JIX5</accession>
<evidence type="ECO:0000313" key="1">
    <source>
        <dbReference type="EMBL" id="BFO80076.1"/>
    </source>
</evidence>
<name>A0AB33JIX5_9BACT</name>
<reference evidence="1" key="1">
    <citation type="submission" date="2024-07" db="EMBL/GenBank/DDBJ databases">
        <title>Complete genome sequence of Prevotella sp. YM-2024 GTC17262.</title>
        <authorList>
            <person name="Hayashi M."/>
            <person name="Muto Y."/>
            <person name="Tanaka K."/>
            <person name="Niwa H."/>
        </authorList>
    </citation>
    <scope>NUCLEOTIDE SEQUENCE</scope>
    <source>
        <strain evidence="1">GTC17262</strain>
    </source>
</reference>